<feature type="transmembrane region" description="Helical" evidence="1">
    <location>
        <begin position="79"/>
        <end position="102"/>
    </location>
</feature>
<evidence type="ECO:0000256" key="1">
    <source>
        <dbReference type="SAM" id="Phobius"/>
    </source>
</evidence>
<protein>
    <submittedName>
        <fullName evidence="2">AzlD domain-containing protein</fullName>
    </submittedName>
</protein>
<keyword evidence="1" id="KW-1133">Transmembrane helix</keyword>
<comment type="caution">
    <text evidence="2">The sequence shown here is derived from an EMBL/GenBank/DDBJ whole genome shotgun (WGS) entry which is preliminary data.</text>
</comment>
<feature type="transmembrane region" description="Helical" evidence="1">
    <location>
        <begin position="6"/>
        <end position="27"/>
    </location>
</feature>
<dbReference type="Pfam" id="PF05437">
    <property type="entry name" value="AzlD"/>
    <property type="match status" value="1"/>
</dbReference>
<name>A0AB94ICG0_9GAMM</name>
<dbReference type="RefSeq" id="WP_024496120.1">
    <property type="nucleotide sequence ID" value="NZ_AWGA01000055.1"/>
</dbReference>
<reference evidence="2 3" key="1">
    <citation type="journal article" date="2014" name="Appl. Environ. Microbiol.">
        <title>Genomic features of a bumble bee symbiont reflect its host environment.</title>
        <authorList>
            <person name="Martinson V.G."/>
            <person name="Magoc T."/>
            <person name="Koch H."/>
            <person name="Salzberg S.L."/>
            <person name="Moran N.A."/>
        </authorList>
    </citation>
    <scope>NUCLEOTIDE SEQUENCE [LARGE SCALE GENOMIC DNA]</scope>
    <source>
        <strain evidence="2 3">Bimp</strain>
    </source>
</reference>
<keyword evidence="3" id="KW-1185">Reference proteome</keyword>
<dbReference type="Proteomes" id="UP000506160">
    <property type="component" value="Unassembled WGS sequence"/>
</dbReference>
<gene>
    <name evidence="2" type="ORF">O970_05415</name>
</gene>
<evidence type="ECO:0000313" key="3">
    <source>
        <dbReference type="Proteomes" id="UP000506160"/>
    </source>
</evidence>
<organism evidence="2 3">
    <name type="scientific">Candidatus Schmidhempelia bombi str. Bimp</name>
    <dbReference type="NCBI Taxonomy" id="1387197"/>
    <lineage>
        <taxon>Bacteria</taxon>
        <taxon>Pseudomonadati</taxon>
        <taxon>Pseudomonadota</taxon>
        <taxon>Gammaproteobacteria</taxon>
        <taxon>Orbales</taxon>
        <taxon>Orbaceae</taxon>
        <taxon>Candidatus Schmidhempelia</taxon>
    </lineage>
</organism>
<proteinExistence type="predicted"/>
<evidence type="ECO:0000313" key="2">
    <source>
        <dbReference type="EMBL" id="TEA27103.1"/>
    </source>
</evidence>
<dbReference type="InterPro" id="IPR008407">
    <property type="entry name" value="Brnchd-chn_aa_trnsp_AzlD"/>
</dbReference>
<sequence>MTTYSLLIILGCGLVTWLPRVIPFILVKKIQLPDIILRFLCYVPICILTALFVSNLLIVKEGKFPELNMTYVLATIPTALVAFLTKNLMYIVISGMCFMAIIRHFCI</sequence>
<dbReference type="AlphaFoldDB" id="A0AB94ICG0"/>
<keyword evidence="1" id="KW-0812">Transmembrane</keyword>
<accession>A0AB94ICG0</accession>
<keyword evidence="1" id="KW-0472">Membrane</keyword>
<feature type="transmembrane region" description="Helical" evidence="1">
    <location>
        <begin position="39"/>
        <end position="59"/>
    </location>
</feature>
<dbReference type="EMBL" id="AWGA01000055">
    <property type="protein sequence ID" value="TEA27103.1"/>
    <property type="molecule type" value="Genomic_DNA"/>
</dbReference>